<feature type="transmembrane region" description="Helical" evidence="1">
    <location>
        <begin position="9"/>
        <end position="29"/>
    </location>
</feature>
<evidence type="ECO:0000313" key="2">
    <source>
        <dbReference type="EMBL" id="MBA4495028.1"/>
    </source>
</evidence>
<proteinExistence type="predicted"/>
<evidence type="ECO:0000256" key="1">
    <source>
        <dbReference type="SAM" id="Phobius"/>
    </source>
</evidence>
<keyword evidence="1" id="KW-0812">Transmembrane</keyword>
<dbReference type="NCBIfam" id="NF033880">
    <property type="entry name" value="Prli42"/>
    <property type="match status" value="1"/>
</dbReference>
<sequence length="30" mass="3366">MQARWVKAIVYVIIFTLLITTVAAGITIFL</sequence>
<dbReference type="InterPro" id="IPR049722">
    <property type="entry name" value="Prli42-like"/>
</dbReference>
<protein>
    <submittedName>
        <fullName evidence="2">Stressosome-associated protein Prli42</fullName>
    </submittedName>
</protein>
<gene>
    <name evidence="2" type="primary">prli42</name>
    <name evidence="2" type="ORF">H1191_11985</name>
</gene>
<keyword evidence="1" id="KW-1133">Transmembrane helix</keyword>
<reference evidence="2 3" key="1">
    <citation type="submission" date="2020-07" db="EMBL/GenBank/DDBJ databases">
        <authorList>
            <person name="Feng H."/>
        </authorList>
    </citation>
    <scope>NUCLEOTIDE SEQUENCE [LARGE SCALE GENOMIC DNA]</scope>
    <source>
        <strain evidence="3">s-10</strain>
    </source>
</reference>
<dbReference type="Proteomes" id="UP000535491">
    <property type="component" value="Unassembled WGS sequence"/>
</dbReference>
<dbReference type="AlphaFoldDB" id="A0A7W1WS94"/>
<dbReference type="EMBL" id="JACEIQ010000011">
    <property type="protein sequence ID" value="MBA4495028.1"/>
    <property type="molecule type" value="Genomic_DNA"/>
</dbReference>
<dbReference type="RefSeq" id="WP_181752263.1">
    <property type="nucleotide sequence ID" value="NZ_JACEIQ010000011.1"/>
</dbReference>
<accession>A0A7W1WS94</accession>
<keyword evidence="1" id="KW-0472">Membrane</keyword>
<name>A0A7W1WS94_9BACL</name>
<evidence type="ECO:0000313" key="3">
    <source>
        <dbReference type="Proteomes" id="UP000535491"/>
    </source>
</evidence>
<organism evidence="2 3">
    <name type="scientific">Paenactinomyces guangxiensis</name>
    <dbReference type="NCBI Taxonomy" id="1490290"/>
    <lineage>
        <taxon>Bacteria</taxon>
        <taxon>Bacillati</taxon>
        <taxon>Bacillota</taxon>
        <taxon>Bacilli</taxon>
        <taxon>Bacillales</taxon>
        <taxon>Thermoactinomycetaceae</taxon>
        <taxon>Paenactinomyces</taxon>
    </lineage>
</organism>
<keyword evidence="3" id="KW-1185">Reference proteome</keyword>
<comment type="caution">
    <text evidence="2">The sequence shown here is derived from an EMBL/GenBank/DDBJ whole genome shotgun (WGS) entry which is preliminary data.</text>
</comment>